<dbReference type="InterPro" id="IPR011033">
    <property type="entry name" value="PRC_barrel-like_sf"/>
</dbReference>
<reference evidence="2" key="1">
    <citation type="submission" date="2015-12" db="EMBL/GenBank/DDBJ databases">
        <title>Gene expression during late stages of embryo sac development: a critical building block for successful pollen-pistil interactions.</title>
        <authorList>
            <person name="Liu Y."/>
            <person name="Joly V."/>
            <person name="Sabar M."/>
            <person name="Matton D.P."/>
        </authorList>
    </citation>
    <scope>NUCLEOTIDE SEQUENCE</scope>
</reference>
<protein>
    <submittedName>
        <fullName evidence="2">Putative ovule protein</fullName>
    </submittedName>
</protein>
<name>A0A0V0I5N5_SOLCH</name>
<feature type="compositionally biased region" description="Basic residues" evidence="1">
    <location>
        <begin position="338"/>
        <end position="347"/>
    </location>
</feature>
<dbReference type="SUPFAM" id="SSF50346">
    <property type="entry name" value="PRC-barrel domain"/>
    <property type="match status" value="1"/>
</dbReference>
<dbReference type="EMBL" id="GEDG01011412">
    <property type="protein sequence ID" value="JAP27206.1"/>
    <property type="molecule type" value="Transcribed_RNA"/>
</dbReference>
<dbReference type="PANTHER" id="PTHR36740:SF1">
    <property type="entry name" value="PRC-BARREL DOMAIN-CONTAINING PROTEIN"/>
    <property type="match status" value="1"/>
</dbReference>
<sequence length="365" mass="41216">MCNCFSPTTFFPHSPSFSFGFTTSKLTHKSPPVFASTPYSHRNLELGKSKRGIPKLSSSDGYDFFDDLWLKEEGETEIPVIEASKIKKQAEIPSPRKGIDDEDDDRGVRFLELGREAEEIMKREVGEKIELEKGIVRRKKQMMKRSNLIAKQVISIQSALSLGFVSQLWVDINSWIVFLVEVRPNLLSGEGEKFLLEDVKQVGDVVLVGDESVMENEFKLVGLQTLVGYNVVTPRQRNVGKVRGYTFNINSGAVESLELDSLGISIIPSTLVSTYGLFVEDVVDVLSDTIVVHEAAASRLQRLTKGLWDAQKMAYSADEMQDYSNLRNTRAKPEYSRSRKKSSGKKLRKKLKELADDWDLPMDFF</sequence>
<dbReference type="PANTHER" id="PTHR36740">
    <property type="entry name" value="PRC DOMAIN-CONTAINING PROTEIN"/>
    <property type="match status" value="1"/>
</dbReference>
<accession>A0A0V0I5N5</accession>
<evidence type="ECO:0000256" key="1">
    <source>
        <dbReference type="SAM" id="MobiDB-lite"/>
    </source>
</evidence>
<dbReference type="Gene3D" id="2.30.30.240">
    <property type="entry name" value="PRC-barrel domain"/>
    <property type="match status" value="1"/>
</dbReference>
<dbReference type="AlphaFoldDB" id="A0A0V0I5N5"/>
<proteinExistence type="predicted"/>
<evidence type="ECO:0000313" key="2">
    <source>
        <dbReference type="EMBL" id="JAP27206.1"/>
    </source>
</evidence>
<organism evidence="2">
    <name type="scientific">Solanum chacoense</name>
    <name type="common">Chaco potato</name>
    <dbReference type="NCBI Taxonomy" id="4108"/>
    <lineage>
        <taxon>Eukaryota</taxon>
        <taxon>Viridiplantae</taxon>
        <taxon>Streptophyta</taxon>
        <taxon>Embryophyta</taxon>
        <taxon>Tracheophyta</taxon>
        <taxon>Spermatophyta</taxon>
        <taxon>Magnoliopsida</taxon>
        <taxon>eudicotyledons</taxon>
        <taxon>Gunneridae</taxon>
        <taxon>Pentapetalae</taxon>
        <taxon>asterids</taxon>
        <taxon>lamiids</taxon>
        <taxon>Solanales</taxon>
        <taxon>Solanaceae</taxon>
        <taxon>Solanoideae</taxon>
        <taxon>Solaneae</taxon>
        <taxon>Solanum</taxon>
    </lineage>
</organism>
<feature type="region of interest" description="Disordered" evidence="1">
    <location>
        <begin position="326"/>
        <end position="347"/>
    </location>
</feature>